<feature type="compositionally biased region" description="Low complexity" evidence="1">
    <location>
        <begin position="139"/>
        <end position="148"/>
    </location>
</feature>
<feature type="compositionally biased region" description="Basic and acidic residues" evidence="1">
    <location>
        <begin position="115"/>
        <end position="127"/>
    </location>
</feature>
<accession>A0A9D3SMI8</accession>
<comment type="caution">
    <text evidence="3">The sequence shown here is derived from an EMBL/GenBank/DDBJ whole genome shotgun (WGS) entry which is preliminary data.</text>
</comment>
<gene>
    <name evidence="3" type="ORF">KOW79_006994</name>
</gene>
<keyword evidence="2" id="KW-0472">Membrane</keyword>
<keyword evidence="4" id="KW-1185">Reference proteome</keyword>
<keyword evidence="2" id="KW-1133">Transmembrane helix</keyword>
<feature type="transmembrane region" description="Helical" evidence="2">
    <location>
        <begin position="37"/>
        <end position="62"/>
    </location>
</feature>
<dbReference type="OrthoDB" id="8983287at2759"/>
<feature type="region of interest" description="Disordered" evidence="1">
    <location>
        <begin position="113"/>
        <end position="148"/>
    </location>
</feature>
<reference evidence="3 4" key="1">
    <citation type="submission" date="2021-06" db="EMBL/GenBank/DDBJ databases">
        <title>Chromosome-level genome assembly of the red-tail catfish (Hemibagrus wyckioides).</title>
        <authorList>
            <person name="Shao F."/>
        </authorList>
    </citation>
    <scope>NUCLEOTIDE SEQUENCE [LARGE SCALE GENOMIC DNA]</scope>
    <source>
        <strain evidence="3">EC202008001</strain>
        <tissue evidence="3">Blood</tissue>
    </source>
</reference>
<name>A0A9D3SMI8_9TELE</name>
<keyword evidence="2" id="KW-0812">Transmembrane</keyword>
<proteinExistence type="predicted"/>
<protein>
    <submittedName>
        <fullName evidence="3">Uncharacterized protein</fullName>
    </submittedName>
</protein>
<dbReference type="EMBL" id="JAHKSW010000008">
    <property type="protein sequence ID" value="KAG7328820.1"/>
    <property type="molecule type" value="Genomic_DNA"/>
</dbReference>
<sequence>MPINVERECQAGKIIPPPLVSCNTKESSGMDNNCYGIYAPIVITCLSQALLMSIIVNIYLMCMKRHREAAQRIYNLVTEVNCCNKQHATEEEDGQTQEESEAEDIQYAAVHFSNRTRETERQKKEDVVQCGDTGGATGQDGQTQDQTEADVQYAAVNFSNRKKNEKKAALYSDVVNFGWD</sequence>
<evidence type="ECO:0000256" key="2">
    <source>
        <dbReference type="SAM" id="Phobius"/>
    </source>
</evidence>
<evidence type="ECO:0000313" key="4">
    <source>
        <dbReference type="Proteomes" id="UP000824219"/>
    </source>
</evidence>
<evidence type="ECO:0000256" key="1">
    <source>
        <dbReference type="SAM" id="MobiDB-lite"/>
    </source>
</evidence>
<organism evidence="3 4">
    <name type="scientific">Hemibagrus wyckioides</name>
    <dbReference type="NCBI Taxonomy" id="337641"/>
    <lineage>
        <taxon>Eukaryota</taxon>
        <taxon>Metazoa</taxon>
        <taxon>Chordata</taxon>
        <taxon>Craniata</taxon>
        <taxon>Vertebrata</taxon>
        <taxon>Euteleostomi</taxon>
        <taxon>Actinopterygii</taxon>
        <taxon>Neopterygii</taxon>
        <taxon>Teleostei</taxon>
        <taxon>Ostariophysi</taxon>
        <taxon>Siluriformes</taxon>
        <taxon>Bagridae</taxon>
        <taxon>Hemibagrus</taxon>
    </lineage>
</organism>
<dbReference type="AlphaFoldDB" id="A0A9D3SMI8"/>
<evidence type="ECO:0000313" key="3">
    <source>
        <dbReference type="EMBL" id="KAG7328820.1"/>
    </source>
</evidence>
<dbReference type="Proteomes" id="UP000824219">
    <property type="component" value="Linkage Group LG08"/>
</dbReference>